<feature type="signal peptide" evidence="1">
    <location>
        <begin position="1"/>
        <end position="17"/>
    </location>
</feature>
<protein>
    <recommendedName>
        <fullName evidence="2">YHYH domain-containing protein</fullName>
    </recommendedName>
</protein>
<dbReference type="Pfam" id="PF14240">
    <property type="entry name" value="YHYH"/>
    <property type="match status" value="1"/>
</dbReference>
<feature type="chain" id="PRO_5012237035" description="YHYH domain-containing protein" evidence="1">
    <location>
        <begin position="18"/>
        <end position="277"/>
    </location>
</feature>
<dbReference type="AlphaFoldDB" id="A0A1X7U965"/>
<organism evidence="3">
    <name type="scientific">Amphimedon queenslandica</name>
    <name type="common">Sponge</name>
    <dbReference type="NCBI Taxonomy" id="400682"/>
    <lineage>
        <taxon>Eukaryota</taxon>
        <taxon>Metazoa</taxon>
        <taxon>Porifera</taxon>
        <taxon>Demospongiae</taxon>
        <taxon>Heteroscleromorpha</taxon>
        <taxon>Haplosclerida</taxon>
        <taxon>Niphatidae</taxon>
        <taxon>Amphimedon</taxon>
    </lineage>
</organism>
<evidence type="ECO:0000256" key="1">
    <source>
        <dbReference type="SAM" id="SignalP"/>
    </source>
</evidence>
<keyword evidence="4" id="KW-1185">Reference proteome</keyword>
<keyword evidence="1" id="KW-0732">Signal</keyword>
<accession>A0A1X7U965</accession>
<dbReference type="EnsemblMetazoa" id="XM_019999948.1">
    <property type="protein sequence ID" value="XP_019855507.1"/>
    <property type="gene ID" value="LOC109584265"/>
</dbReference>
<reference evidence="4" key="1">
    <citation type="journal article" date="2010" name="Nature">
        <title>The Amphimedon queenslandica genome and the evolution of animal complexity.</title>
        <authorList>
            <person name="Srivastava M."/>
            <person name="Simakov O."/>
            <person name="Chapman J."/>
            <person name="Fahey B."/>
            <person name="Gauthier M.E."/>
            <person name="Mitros T."/>
            <person name="Richards G.S."/>
            <person name="Conaco C."/>
            <person name="Dacre M."/>
            <person name="Hellsten U."/>
            <person name="Larroux C."/>
            <person name="Putnam N.H."/>
            <person name="Stanke M."/>
            <person name="Adamska M."/>
            <person name="Darling A."/>
            <person name="Degnan S.M."/>
            <person name="Oakley T.H."/>
            <person name="Plachetzki D.C."/>
            <person name="Zhai Y."/>
            <person name="Adamski M."/>
            <person name="Calcino A."/>
            <person name="Cummins S.F."/>
            <person name="Goodstein D.M."/>
            <person name="Harris C."/>
            <person name="Jackson D.J."/>
            <person name="Leys S.P."/>
            <person name="Shu S."/>
            <person name="Woodcroft B.J."/>
            <person name="Vervoort M."/>
            <person name="Kosik K.S."/>
            <person name="Manning G."/>
            <person name="Degnan B.M."/>
            <person name="Rokhsar D.S."/>
        </authorList>
    </citation>
    <scope>NUCLEOTIDE SEQUENCE [LARGE SCALE GENOMIC DNA]</scope>
</reference>
<dbReference type="EnsemblMetazoa" id="Aqu2.1.24193_001">
    <property type="protein sequence ID" value="Aqu2.1.24193_001"/>
    <property type="gene ID" value="Aqu2.1.24193"/>
</dbReference>
<reference evidence="3" key="2">
    <citation type="submission" date="2017-05" db="UniProtKB">
        <authorList>
            <consortium name="EnsemblMetazoa"/>
        </authorList>
    </citation>
    <scope>IDENTIFICATION</scope>
</reference>
<dbReference type="InParanoid" id="A0A1X7U965"/>
<sequence length="277" mass="29884">MALMYFILFALFSFSVAQRGCEPGRTQCPTSPPYDPVNITADSTYRYITTAGCPPYPNPHWTNPATACTSIEQKFTFPLVAKIAPTPIPVGEPYGRYDGILYLKEDPLPIMGPLGVLTSGVKVFGVGSSCGYSSKCPSEGAPTKYVDAVESEGHTVDQCGGHAAPTNDYHVHSSIGINTTEGQAKCVVPTDTPGQHSPLIGWIFDGYGLYGQYSEGGVRPTDLDSCGGHTHEINGTNVYHYHIPNSYPWSIGCFKGCPLVDNNRREFPALLAKYGCQ</sequence>
<dbReference type="InterPro" id="IPR025924">
    <property type="entry name" value="YHYH_dom"/>
</dbReference>
<evidence type="ECO:0000313" key="4">
    <source>
        <dbReference type="Proteomes" id="UP000007879"/>
    </source>
</evidence>
<evidence type="ECO:0000259" key="2">
    <source>
        <dbReference type="Pfam" id="PF14240"/>
    </source>
</evidence>
<dbReference type="STRING" id="400682.A0A1X7U965"/>
<name>A0A1X7U965_AMPQE</name>
<dbReference type="OrthoDB" id="197925at2759"/>
<gene>
    <name evidence="3" type="primary">109584265</name>
</gene>
<evidence type="ECO:0000313" key="3">
    <source>
        <dbReference type="EnsemblMetazoa" id="Aqu2.1.24193_001"/>
    </source>
</evidence>
<proteinExistence type="predicted"/>
<dbReference type="Proteomes" id="UP000007879">
    <property type="component" value="Unassembled WGS sequence"/>
</dbReference>
<dbReference type="KEGG" id="aqu:109584265"/>
<feature type="domain" description="YHYH" evidence="2">
    <location>
        <begin position="108"/>
        <end position="214"/>
    </location>
</feature>